<evidence type="ECO:0000313" key="1">
    <source>
        <dbReference type="EMBL" id="HAT6344103.1"/>
    </source>
</evidence>
<sequence length="152" mass="16607">MDNLEVALSEPSEFNDPRRKVPRWYLHDGTTPLELQSCGIAARLMVSGLLFDKSIGRAVIKDIGPGGVGFLAPARFILPETVSLSLSPRIVLDCRITHRRAIGQYLSFYGARWSVPESVDLSPVLSHWRHCFMATGVGASCPAPVDPVTHPA</sequence>
<protein>
    <recommendedName>
        <fullName evidence="3">PilZ domain-containing protein</fullName>
    </recommendedName>
</protein>
<name>A0AAD3U9U7_AERHY</name>
<dbReference type="AlphaFoldDB" id="A0AAD3U9U7"/>
<comment type="caution">
    <text evidence="1">The sequence shown here is derived from an EMBL/GenBank/DDBJ whole genome shotgun (WGS) entry which is preliminary data.</text>
</comment>
<accession>A0AAD3U9U7</accession>
<evidence type="ECO:0000313" key="2">
    <source>
        <dbReference type="Proteomes" id="UP000859505"/>
    </source>
</evidence>
<dbReference type="EMBL" id="DACTUL010000011">
    <property type="protein sequence ID" value="HAT6344103.1"/>
    <property type="molecule type" value="Genomic_DNA"/>
</dbReference>
<reference evidence="1" key="1">
    <citation type="journal article" date="2018" name="Genome Biol.">
        <title>SKESA: strategic k-mer extension for scrupulous assemblies.</title>
        <authorList>
            <person name="Souvorov A."/>
            <person name="Agarwala R."/>
            <person name="Lipman D.J."/>
        </authorList>
    </citation>
    <scope>NUCLEOTIDE SEQUENCE</scope>
    <source>
        <strain evidence="1">OLC2673_Aeromonas</strain>
    </source>
</reference>
<evidence type="ECO:0008006" key="3">
    <source>
        <dbReference type="Google" id="ProtNLM"/>
    </source>
</evidence>
<dbReference type="Proteomes" id="UP000859505">
    <property type="component" value="Unassembled WGS sequence"/>
</dbReference>
<reference evidence="1" key="2">
    <citation type="submission" date="2020-01" db="EMBL/GenBank/DDBJ databases">
        <authorList>
            <consortium name="NCBI Pathogen Detection Project"/>
        </authorList>
    </citation>
    <scope>NUCLEOTIDE SEQUENCE</scope>
    <source>
        <strain evidence="1">OLC2673_Aeromonas</strain>
    </source>
</reference>
<proteinExistence type="predicted"/>
<organism evidence="1 2">
    <name type="scientific">Aeromonas hydrophila</name>
    <dbReference type="NCBI Taxonomy" id="644"/>
    <lineage>
        <taxon>Bacteria</taxon>
        <taxon>Pseudomonadati</taxon>
        <taxon>Pseudomonadota</taxon>
        <taxon>Gammaproteobacteria</taxon>
        <taxon>Aeromonadales</taxon>
        <taxon>Aeromonadaceae</taxon>
        <taxon>Aeromonas</taxon>
    </lineage>
</organism>
<gene>
    <name evidence="1" type="ORF">JAJ28_001824</name>
</gene>